<feature type="region of interest" description="Disordered" evidence="1">
    <location>
        <begin position="1"/>
        <end position="34"/>
    </location>
</feature>
<organism evidence="3 4">
    <name type="scientific">Catharus ustulatus</name>
    <name type="common">Russet-backed thrush</name>
    <name type="synonym">Hylocichla ustulatus</name>
    <dbReference type="NCBI Taxonomy" id="91951"/>
    <lineage>
        <taxon>Eukaryota</taxon>
        <taxon>Metazoa</taxon>
        <taxon>Chordata</taxon>
        <taxon>Craniata</taxon>
        <taxon>Vertebrata</taxon>
        <taxon>Euteleostomi</taxon>
        <taxon>Archelosauria</taxon>
        <taxon>Archosauria</taxon>
        <taxon>Dinosauria</taxon>
        <taxon>Saurischia</taxon>
        <taxon>Theropoda</taxon>
        <taxon>Coelurosauria</taxon>
        <taxon>Aves</taxon>
        <taxon>Neognathae</taxon>
        <taxon>Neoaves</taxon>
        <taxon>Telluraves</taxon>
        <taxon>Australaves</taxon>
        <taxon>Passeriformes</taxon>
        <taxon>Turdidae</taxon>
        <taxon>Catharus</taxon>
    </lineage>
</organism>
<sequence length="479" mass="52428">RAGPPPPRQVRAQHGPGRAAAGEPGDPARPRLRGGVGPCGWMPRWAGLAKGAPGGCGPTQGWARGLCEGLLARVGLFRGPWGRGSLWGGAGEVWVWVPGARGPSSPSSITPLLRVQNKLVERCERIQLQSAAIARHVDEVLPAKDQGSAASAARELVIQRLLLVGKACENEEQRLLERVHAEEERAHQSILTQQVHWTEALHKLGALRTYLVDMITNLDDQELTEVAEGILEPQESLKLNFNQTCVQSPLLHRLWACAVLCCLTGSQEIHIDEKTLSPHLSLSEDKRTLTFSPKKAKVDSDCPERFDHWPNALATAPFHSGVCAWKVSVEQSCAYKLGVCYSSVPRKGSANEGRLGFNAASWVFSRYDKEFRFLHAGQPQPVELIKAPAEIGVLLDFAGGELLFYDPDSCAILFSHREAFLEPVYPVFAVAHQSISRAGLWLCPGASRQHLPSHYTCSWRVFCSFPLVLEPVPCAGVRV</sequence>
<accession>A0A8C3UWE8</accession>
<dbReference type="InterPro" id="IPR006574">
    <property type="entry name" value="PRY"/>
</dbReference>
<feature type="domain" description="B30.2/SPRY" evidence="2">
    <location>
        <begin position="249"/>
        <end position="449"/>
    </location>
</feature>
<gene>
    <name evidence="3" type="primary">BSPRY</name>
</gene>
<proteinExistence type="predicted"/>
<dbReference type="PANTHER" id="PTHR24099">
    <property type="entry name" value="E3 UBIQUITIN-PROTEIN LIGASE TRIM36-RELATED"/>
    <property type="match status" value="1"/>
</dbReference>
<reference evidence="3" key="1">
    <citation type="submission" date="2020-10" db="EMBL/GenBank/DDBJ databases">
        <title>Catharus ustulatus (Swainson's thrush) genome, bCatUst1, primary haplotype v2.</title>
        <authorList>
            <person name="Delmore K."/>
            <person name="Vafadar M."/>
            <person name="Formenti G."/>
            <person name="Chow W."/>
            <person name="Pelan S."/>
            <person name="Howe K."/>
            <person name="Rhie A."/>
            <person name="Mountcastle J."/>
            <person name="Haase B."/>
            <person name="Fedrigo O."/>
            <person name="Jarvis E.D."/>
        </authorList>
    </citation>
    <scope>NUCLEOTIDE SEQUENCE [LARGE SCALE GENOMIC DNA]</scope>
</reference>
<name>A0A8C3UWE8_CATUS</name>
<dbReference type="InterPro" id="IPR013320">
    <property type="entry name" value="ConA-like_dom_sf"/>
</dbReference>
<dbReference type="Pfam" id="PF00622">
    <property type="entry name" value="SPRY"/>
    <property type="match status" value="1"/>
</dbReference>
<evidence type="ECO:0000259" key="2">
    <source>
        <dbReference type="PROSITE" id="PS50188"/>
    </source>
</evidence>
<dbReference type="PANTHER" id="PTHR24099:SF16">
    <property type="entry name" value="E3 UBIQUITIN-PROTEIN LIGASE MIDLINE-1-LIKE ISOFORM X1"/>
    <property type="match status" value="1"/>
</dbReference>
<dbReference type="Gene3D" id="2.60.120.920">
    <property type="match status" value="1"/>
</dbReference>
<protein>
    <submittedName>
        <fullName evidence="3">B-box and SPRY domain containing</fullName>
    </submittedName>
</protein>
<evidence type="ECO:0000256" key="1">
    <source>
        <dbReference type="SAM" id="MobiDB-lite"/>
    </source>
</evidence>
<dbReference type="InterPro" id="IPR003879">
    <property type="entry name" value="Butyrophylin_SPRY"/>
</dbReference>
<dbReference type="SUPFAM" id="SSF49899">
    <property type="entry name" value="Concanavalin A-like lectins/glucanases"/>
    <property type="match status" value="1"/>
</dbReference>
<reference evidence="3" key="2">
    <citation type="submission" date="2025-08" db="UniProtKB">
        <authorList>
            <consortium name="Ensembl"/>
        </authorList>
    </citation>
    <scope>IDENTIFICATION</scope>
</reference>
<evidence type="ECO:0000313" key="3">
    <source>
        <dbReference type="Ensembl" id="ENSCUSP00005017867.1"/>
    </source>
</evidence>
<dbReference type="Ensembl" id="ENSCUST00005018541.1">
    <property type="protein sequence ID" value="ENSCUSP00005017867.1"/>
    <property type="gene ID" value="ENSCUSG00005011415.1"/>
</dbReference>
<dbReference type="AlphaFoldDB" id="A0A8C3UWE8"/>
<keyword evidence="4" id="KW-1185">Reference proteome</keyword>
<dbReference type="SMART" id="SM00589">
    <property type="entry name" value="PRY"/>
    <property type="match status" value="1"/>
</dbReference>
<dbReference type="Proteomes" id="UP000694563">
    <property type="component" value="Chromosome 21"/>
</dbReference>
<evidence type="ECO:0000313" key="4">
    <source>
        <dbReference type="Proteomes" id="UP000694563"/>
    </source>
</evidence>
<reference evidence="3" key="3">
    <citation type="submission" date="2025-09" db="UniProtKB">
        <authorList>
            <consortium name="Ensembl"/>
        </authorList>
    </citation>
    <scope>IDENTIFICATION</scope>
</reference>
<dbReference type="InterPro" id="IPR003877">
    <property type="entry name" value="SPRY_dom"/>
</dbReference>
<dbReference type="PRINTS" id="PR01407">
    <property type="entry name" value="BUTYPHLNCDUF"/>
</dbReference>
<dbReference type="PROSITE" id="PS50188">
    <property type="entry name" value="B302_SPRY"/>
    <property type="match status" value="1"/>
</dbReference>
<dbReference type="InterPro" id="IPR050617">
    <property type="entry name" value="E3_ligase_FN3/SPRY"/>
</dbReference>
<dbReference type="SMART" id="SM00449">
    <property type="entry name" value="SPRY"/>
    <property type="match status" value="1"/>
</dbReference>
<dbReference type="Pfam" id="PF13765">
    <property type="entry name" value="PRY"/>
    <property type="match status" value="1"/>
</dbReference>
<dbReference type="InterPro" id="IPR043136">
    <property type="entry name" value="B30.2/SPRY_sf"/>
</dbReference>
<dbReference type="InterPro" id="IPR001870">
    <property type="entry name" value="B30.2/SPRY"/>
</dbReference>